<gene>
    <name evidence="2" type="ORF">FB558_2272</name>
</gene>
<dbReference type="RefSeq" id="WP_142051396.1">
    <property type="nucleotide sequence ID" value="NZ_VFPA01000001.1"/>
</dbReference>
<accession>A0A543E1N3</accession>
<dbReference type="AlphaFoldDB" id="A0A543E1N3"/>
<name>A0A543E1N3_9PSEU</name>
<keyword evidence="3" id="KW-1185">Reference proteome</keyword>
<proteinExistence type="predicted"/>
<reference evidence="2 3" key="1">
    <citation type="submission" date="2019-06" db="EMBL/GenBank/DDBJ databases">
        <title>Sequencing the genomes of 1000 actinobacteria strains.</title>
        <authorList>
            <person name="Klenk H.-P."/>
        </authorList>
    </citation>
    <scope>NUCLEOTIDE SEQUENCE [LARGE SCALE GENOMIC DNA]</scope>
    <source>
        <strain evidence="2 3">DSM 45301</strain>
    </source>
</reference>
<comment type="caution">
    <text evidence="2">The sequence shown here is derived from an EMBL/GenBank/DDBJ whole genome shotgun (WGS) entry which is preliminary data.</text>
</comment>
<dbReference type="EMBL" id="VFPA01000001">
    <property type="protein sequence ID" value="TQM15484.1"/>
    <property type="molecule type" value="Genomic_DNA"/>
</dbReference>
<keyword evidence="1" id="KW-0812">Transmembrane</keyword>
<organism evidence="2 3">
    <name type="scientific">Pseudonocardia kunmingensis</name>
    <dbReference type="NCBI Taxonomy" id="630975"/>
    <lineage>
        <taxon>Bacteria</taxon>
        <taxon>Bacillati</taxon>
        <taxon>Actinomycetota</taxon>
        <taxon>Actinomycetes</taxon>
        <taxon>Pseudonocardiales</taxon>
        <taxon>Pseudonocardiaceae</taxon>
        <taxon>Pseudonocardia</taxon>
    </lineage>
</organism>
<dbReference type="Proteomes" id="UP000315677">
    <property type="component" value="Unassembled WGS sequence"/>
</dbReference>
<feature type="transmembrane region" description="Helical" evidence="1">
    <location>
        <begin position="28"/>
        <end position="52"/>
    </location>
</feature>
<keyword evidence="1" id="KW-1133">Transmembrane helix</keyword>
<evidence type="ECO:0000313" key="3">
    <source>
        <dbReference type="Proteomes" id="UP000315677"/>
    </source>
</evidence>
<keyword evidence="1" id="KW-0472">Membrane</keyword>
<sequence length="68" mass="6893">MPAPAALPRFSADAHARRAARMRAGVEVVGRVGSLVTLTAMLVLAATAGALADGMPAGDETVTATFER</sequence>
<evidence type="ECO:0000256" key="1">
    <source>
        <dbReference type="SAM" id="Phobius"/>
    </source>
</evidence>
<evidence type="ECO:0000313" key="2">
    <source>
        <dbReference type="EMBL" id="TQM15484.1"/>
    </source>
</evidence>
<protein>
    <submittedName>
        <fullName evidence="2">Uncharacterized protein</fullName>
    </submittedName>
</protein>